<dbReference type="SUPFAM" id="SSF54001">
    <property type="entry name" value="Cysteine proteinases"/>
    <property type="match status" value="1"/>
</dbReference>
<organism evidence="3 4">
    <name type="scientific">Nitratireductor mangrovi</name>
    <dbReference type="NCBI Taxonomy" id="2599600"/>
    <lineage>
        <taxon>Bacteria</taxon>
        <taxon>Pseudomonadati</taxon>
        <taxon>Pseudomonadota</taxon>
        <taxon>Alphaproteobacteria</taxon>
        <taxon>Hyphomicrobiales</taxon>
        <taxon>Phyllobacteriaceae</taxon>
        <taxon>Nitratireductor</taxon>
    </lineage>
</organism>
<protein>
    <submittedName>
        <fullName evidence="3">Arylamine N-acetyltransferase</fullName>
    </submittedName>
</protein>
<dbReference type="GO" id="GO:0016407">
    <property type="term" value="F:acetyltransferase activity"/>
    <property type="evidence" value="ECO:0007669"/>
    <property type="project" value="InterPro"/>
</dbReference>
<evidence type="ECO:0000256" key="1">
    <source>
        <dbReference type="ARBA" id="ARBA00006547"/>
    </source>
</evidence>
<reference evidence="3" key="1">
    <citation type="submission" date="2020-04" db="EMBL/GenBank/DDBJ databases">
        <title>Nitratireductor sp. nov. isolated from mangrove soil.</title>
        <authorList>
            <person name="Ye Y."/>
        </authorList>
    </citation>
    <scope>NUCLEOTIDE SEQUENCE</scope>
    <source>
        <strain evidence="3">SY7</strain>
    </source>
</reference>
<dbReference type="Pfam" id="PF00797">
    <property type="entry name" value="Acetyltransf_2"/>
    <property type="match status" value="1"/>
</dbReference>
<dbReference type="Gene3D" id="2.40.128.150">
    <property type="entry name" value="Cysteine proteinases"/>
    <property type="match status" value="1"/>
</dbReference>
<dbReference type="RefSeq" id="WP_146300718.1">
    <property type="nucleotide sequence ID" value="NZ_CP042301.2"/>
</dbReference>
<name>A0A5B8L237_9HYPH</name>
<dbReference type="PANTHER" id="PTHR11786">
    <property type="entry name" value="N-HYDROXYARYLAMINE O-ACETYLTRANSFERASE"/>
    <property type="match status" value="1"/>
</dbReference>
<keyword evidence="4" id="KW-1185">Reference proteome</keyword>
<dbReference type="AlphaFoldDB" id="A0A5B8L237"/>
<evidence type="ECO:0000256" key="2">
    <source>
        <dbReference type="RuleBase" id="RU003452"/>
    </source>
</evidence>
<dbReference type="PRINTS" id="PR01543">
    <property type="entry name" value="ANATRNSFRASE"/>
</dbReference>
<dbReference type="OrthoDB" id="7181050at2"/>
<dbReference type="Gene3D" id="3.30.2140.10">
    <property type="entry name" value="Arylamine N-acetyltransferase"/>
    <property type="match status" value="1"/>
</dbReference>
<dbReference type="InterPro" id="IPR038765">
    <property type="entry name" value="Papain-like_cys_pep_sf"/>
</dbReference>
<dbReference type="EMBL" id="CP042301">
    <property type="protein sequence ID" value="QDZ02077.1"/>
    <property type="molecule type" value="Genomic_DNA"/>
</dbReference>
<gene>
    <name evidence="3" type="ORF">FQ775_17750</name>
</gene>
<dbReference type="Proteomes" id="UP000321389">
    <property type="component" value="Chromosome"/>
</dbReference>
<evidence type="ECO:0000313" key="4">
    <source>
        <dbReference type="Proteomes" id="UP000321389"/>
    </source>
</evidence>
<comment type="similarity">
    <text evidence="1 2">Belongs to the arylamine N-acetyltransferase family.</text>
</comment>
<evidence type="ECO:0000313" key="3">
    <source>
        <dbReference type="EMBL" id="QDZ02077.1"/>
    </source>
</evidence>
<dbReference type="InterPro" id="IPR001447">
    <property type="entry name" value="Arylamine_N-AcTrfase"/>
</dbReference>
<dbReference type="KEGG" id="niy:FQ775_17750"/>
<proteinExistence type="inferred from homology"/>
<accession>A0A5B8L237</accession>
<dbReference type="PANTHER" id="PTHR11786:SF0">
    <property type="entry name" value="ARYLAMINE N-ACETYLTRANSFERASE 4-RELATED"/>
    <property type="match status" value="1"/>
</dbReference>
<sequence>MSDAATLPRGDAASEPLDLDAYFRRIGYHGPREPTFAVLAALHEAHPQAIPFENLDPFMGKAVDLEPARVLDKLIGRGRGGYCFEHNLVFMRALRALGFTVGGLAARVLWGQAEDAVTPRGHQLLRIDLDGRILIADVGFGGLTLTTPLLLAPGIVQETPHESFRILETGDHFRLQAEVDGQWRTLYRFDLAPQFDVDYQVSSYFLSTNPASHFVTSLIAARAVPGRRYALRGNSFAIHEKGGRTQRRELNDPDELASILERDFKIAIPDRRAFVRMLLEKKVVACGPPA</sequence>